<proteinExistence type="predicted"/>
<dbReference type="EMBL" id="JSYN01000006">
    <property type="protein sequence ID" value="KIA95061.1"/>
    <property type="molecule type" value="Genomic_DNA"/>
</dbReference>
<evidence type="ECO:0000256" key="1">
    <source>
        <dbReference type="ARBA" id="ARBA00023015"/>
    </source>
</evidence>
<evidence type="ECO:0000256" key="2">
    <source>
        <dbReference type="ARBA" id="ARBA00023125"/>
    </source>
</evidence>
<dbReference type="Gene3D" id="1.10.10.60">
    <property type="entry name" value="Homeodomain-like"/>
    <property type="match status" value="2"/>
</dbReference>
<dbReference type="OrthoDB" id="792939at2"/>
<evidence type="ECO:0000256" key="3">
    <source>
        <dbReference type="ARBA" id="ARBA00023163"/>
    </source>
</evidence>
<feature type="domain" description="HTH araC/xylS-type" evidence="4">
    <location>
        <begin position="216"/>
        <end position="321"/>
    </location>
</feature>
<accession>A0A0C1DBY1</accession>
<keyword evidence="1" id="KW-0805">Transcription regulation</keyword>
<keyword evidence="6" id="KW-1185">Reference proteome</keyword>
<dbReference type="InterPro" id="IPR009057">
    <property type="entry name" value="Homeodomain-like_sf"/>
</dbReference>
<dbReference type="PANTHER" id="PTHR43280:SF29">
    <property type="entry name" value="ARAC-FAMILY TRANSCRIPTIONAL REGULATOR"/>
    <property type="match status" value="1"/>
</dbReference>
<dbReference type="SMART" id="SM00342">
    <property type="entry name" value="HTH_ARAC"/>
    <property type="match status" value="1"/>
</dbReference>
<dbReference type="Pfam" id="PF00027">
    <property type="entry name" value="cNMP_binding"/>
    <property type="match status" value="1"/>
</dbReference>
<keyword evidence="2" id="KW-0238">DNA-binding</keyword>
<dbReference type="PROSITE" id="PS01124">
    <property type="entry name" value="HTH_ARAC_FAMILY_2"/>
    <property type="match status" value="1"/>
</dbReference>
<reference evidence="5 6" key="1">
    <citation type="submission" date="2014-10" db="EMBL/GenBank/DDBJ databases">
        <title>Pedobacter Kyungheensis.</title>
        <authorList>
            <person name="Anderson B.M."/>
            <person name="Newman J.D."/>
        </authorList>
    </citation>
    <scope>NUCLEOTIDE SEQUENCE [LARGE SCALE GENOMIC DNA]</scope>
    <source>
        <strain evidence="5 6">KACC 16221</strain>
    </source>
</reference>
<dbReference type="GO" id="GO:0043565">
    <property type="term" value="F:sequence-specific DNA binding"/>
    <property type="evidence" value="ECO:0007669"/>
    <property type="project" value="InterPro"/>
</dbReference>
<comment type="caution">
    <text evidence="5">The sequence shown here is derived from an EMBL/GenBank/DDBJ whole genome shotgun (WGS) entry which is preliminary data.</text>
</comment>
<evidence type="ECO:0000313" key="5">
    <source>
        <dbReference type="EMBL" id="KIA95061.1"/>
    </source>
</evidence>
<dbReference type="InterPro" id="IPR018060">
    <property type="entry name" value="HTH_AraC"/>
</dbReference>
<dbReference type="SUPFAM" id="SSF46689">
    <property type="entry name" value="Homeodomain-like"/>
    <property type="match status" value="1"/>
</dbReference>
<dbReference type="Pfam" id="PF12833">
    <property type="entry name" value="HTH_18"/>
    <property type="match status" value="1"/>
</dbReference>
<evidence type="ECO:0000313" key="6">
    <source>
        <dbReference type="Proteomes" id="UP000031246"/>
    </source>
</evidence>
<protein>
    <recommendedName>
        <fullName evidence="4">HTH araC/xylS-type domain-containing protein</fullName>
    </recommendedName>
</protein>
<dbReference type="InterPro" id="IPR018490">
    <property type="entry name" value="cNMP-bd_dom_sf"/>
</dbReference>
<evidence type="ECO:0000259" key="4">
    <source>
        <dbReference type="PROSITE" id="PS01124"/>
    </source>
</evidence>
<sequence length="324" mass="37655">MSGYLKYNRSNQADINHILEIMSVVYPISNGLIREFEAHILSLSIKKDQILFNENEVCEYIYFIKKGALMGCTTHKKQQITTYISIENEFVSSISGLHGLAHSQEYVIAVEDTDLLAIHNQEINRLFLQYFELNYIFRVILEKYYKHAQQRAHIIRVGNAKERYQYFAQTNPGYLDRLPSELIASLLNVKPSTLLSVKKDFAAQEEQNKELDMWEEKLSIHMETHQSFRDKGIRLQSLAKEIGLSSHKLSIVLNSYLNKSFIDYINQYRINWIKESLRNPEIVQNFTLEALAYSAGFSSRSAFYNAFKKLVGMSPVEYTKNCCK</sequence>
<dbReference type="InterPro" id="IPR014710">
    <property type="entry name" value="RmlC-like_jellyroll"/>
</dbReference>
<dbReference type="Gene3D" id="2.60.120.10">
    <property type="entry name" value="Jelly Rolls"/>
    <property type="match status" value="1"/>
</dbReference>
<gene>
    <name evidence="5" type="ORF">OC25_06870</name>
</gene>
<name>A0A0C1DBY1_9SPHI</name>
<dbReference type="SUPFAM" id="SSF51206">
    <property type="entry name" value="cAMP-binding domain-like"/>
    <property type="match status" value="1"/>
</dbReference>
<dbReference type="CDD" id="cd00038">
    <property type="entry name" value="CAP_ED"/>
    <property type="match status" value="1"/>
</dbReference>
<dbReference type="Proteomes" id="UP000031246">
    <property type="component" value="Unassembled WGS sequence"/>
</dbReference>
<dbReference type="InterPro" id="IPR000595">
    <property type="entry name" value="cNMP-bd_dom"/>
</dbReference>
<dbReference type="PANTHER" id="PTHR43280">
    <property type="entry name" value="ARAC-FAMILY TRANSCRIPTIONAL REGULATOR"/>
    <property type="match status" value="1"/>
</dbReference>
<keyword evidence="3" id="KW-0804">Transcription</keyword>
<dbReference type="AlphaFoldDB" id="A0A0C1DBY1"/>
<dbReference type="GO" id="GO:0003700">
    <property type="term" value="F:DNA-binding transcription factor activity"/>
    <property type="evidence" value="ECO:0007669"/>
    <property type="project" value="InterPro"/>
</dbReference>
<organism evidence="5 6">
    <name type="scientific">Pedobacter kyungheensis</name>
    <dbReference type="NCBI Taxonomy" id="1069985"/>
    <lineage>
        <taxon>Bacteria</taxon>
        <taxon>Pseudomonadati</taxon>
        <taxon>Bacteroidota</taxon>
        <taxon>Sphingobacteriia</taxon>
        <taxon>Sphingobacteriales</taxon>
        <taxon>Sphingobacteriaceae</taxon>
        <taxon>Pedobacter</taxon>
    </lineage>
</organism>